<evidence type="ECO:0000313" key="1">
    <source>
        <dbReference type="EMBL" id="JAD54767.1"/>
    </source>
</evidence>
<proteinExistence type="predicted"/>
<accession>A0A0A9B621</accession>
<reference evidence="1" key="1">
    <citation type="submission" date="2014-09" db="EMBL/GenBank/DDBJ databases">
        <authorList>
            <person name="Magalhaes I.L.F."/>
            <person name="Oliveira U."/>
            <person name="Santos F.R."/>
            <person name="Vidigal T.H.D.A."/>
            <person name="Brescovit A.D."/>
            <person name="Santos A.J."/>
        </authorList>
    </citation>
    <scope>NUCLEOTIDE SEQUENCE</scope>
    <source>
        <tissue evidence="1">Shoot tissue taken approximately 20 cm above the soil surface</tissue>
    </source>
</reference>
<organism evidence="1">
    <name type="scientific">Arundo donax</name>
    <name type="common">Giant reed</name>
    <name type="synonym">Donax arundinaceus</name>
    <dbReference type="NCBI Taxonomy" id="35708"/>
    <lineage>
        <taxon>Eukaryota</taxon>
        <taxon>Viridiplantae</taxon>
        <taxon>Streptophyta</taxon>
        <taxon>Embryophyta</taxon>
        <taxon>Tracheophyta</taxon>
        <taxon>Spermatophyta</taxon>
        <taxon>Magnoliopsida</taxon>
        <taxon>Liliopsida</taxon>
        <taxon>Poales</taxon>
        <taxon>Poaceae</taxon>
        <taxon>PACMAD clade</taxon>
        <taxon>Arundinoideae</taxon>
        <taxon>Arundineae</taxon>
        <taxon>Arundo</taxon>
    </lineage>
</organism>
<reference evidence="1" key="2">
    <citation type="journal article" date="2015" name="Data Brief">
        <title>Shoot transcriptome of the giant reed, Arundo donax.</title>
        <authorList>
            <person name="Barrero R.A."/>
            <person name="Guerrero F.D."/>
            <person name="Moolhuijzen P."/>
            <person name="Goolsby J.A."/>
            <person name="Tidwell J."/>
            <person name="Bellgard S.E."/>
            <person name="Bellgard M.I."/>
        </authorList>
    </citation>
    <scope>NUCLEOTIDE SEQUENCE</scope>
    <source>
        <tissue evidence="1">Shoot tissue taken approximately 20 cm above the soil surface</tissue>
    </source>
</reference>
<sequence length="77" mass="8214">MTITCRNASLSRRHASSRSMYASSSCSTTSFSAATRSRAGRPVRHRRCTSALRLCSAMGGRSGLSQWKGPSDTTCGP</sequence>
<dbReference type="EMBL" id="GBRH01243128">
    <property type="protein sequence ID" value="JAD54767.1"/>
    <property type="molecule type" value="Transcribed_RNA"/>
</dbReference>
<protein>
    <submittedName>
        <fullName evidence="1">Uncharacterized protein</fullName>
    </submittedName>
</protein>
<dbReference type="AlphaFoldDB" id="A0A0A9B621"/>
<name>A0A0A9B621_ARUDO</name>